<dbReference type="Gene3D" id="3.90.550.10">
    <property type="entry name" value="Spore Coat Polysaccharide Biosynthesis Protein SpsA, Chain A"/>
    <property type="match status" value="1"/>
</dbReference>
<gene>
    <name evidence="5" type="ORF">DSM00_697</name>
</gene>
<evidence type="ECO:0000313" key="6">
    <source>
        <dbReference type="Proteomes" id="UP000289238"/>
    </source>
</evidence>
<protein>
    <submittedName>
        <fullName evidence="5">Glycosyl transferase family 2</fullName>
    </submittedName>
</protein>
<dbReference type="InterPro" id="IPR050834">
    <property type="entry name" value="Glycosyltransf_2"/>
</dbReference>
<accession>A0A4Q0PDU5</accession>
<dbReference type="GO" id="GO:0016757">
    <property type="term" value="F:glycosyltransferase activity"/>
    <property type="evidence" value="ECO:0007669"/>
    <property type="project" value="UniProtKB-KW"/>
</dbReference>
<evidence type="ECO:0000256" key="3">
    <source>
        <dbReference type="ARBA" id="ARBA00022679"/>
    </source>
</evidence>
<reference evidence="5 6" key="1">
    <citation type="submission" date="2018-07" db="EMBL/GenBank/DDBJ databases">
        <title>Leeuwenhoekiella genomics.</title>
        <authorList>
            <person name="Tahon G."/>
            <person name="Willems A."/>
        </authorList>
    </citation>
    <scope>NUCLEOTIDE SEQUENCE [LARGE SCALE GENOMIC DNA]</scope>
    <source>
        <strain evidence="5 6">LMG 22550</strain>
    </source>
</reference>
<evidence type="ECO:0000256" key="2">
    <source>
        <dbReference type="ARBA" id="ARBA00022676"/>
    </source>
</evidence>
<evidence type="ECO:0000259" key="4">
    <source>
        <dbReference type="Pfam" id="PF00535"/>
    </source>
</evidence>
<dbReference type="PANTHER" id="PTHR43685">
    <property type="entry name" value="GLYCOSYLTRANSFERASE"/>
    <property type="match status" value="1"/>
</dbReference>
<keyword evidence="6" id="KW-1185">Reference proteome</keyword>
<dbReference type="AlphaFoldDB" id="A0A4Q0PDU5"/>
<evidence type="ECO:0000256" key="1">
    <source>
        <dbReference type="ARBA" id="ARBA00006739"/>
    </source>
</evidence>
<comment type="similarity">
    <text evidence="1">Belongs to the glycosyltransferase 2 family.</text>
</comment>
<dbReference type="Pfam" id="PF00535">
    <property type="entry name" value="Glycos_transf_2"/>
    <property type="match status" value="1"/>
</dbReference>
<name>A0A4Q0PDU5_9FLAO</name>
<evidence type="ECO:0000313" key="5">
    <source>
        <dbReference type="EMBL" id="RXG24901.1"/>
    </source>
</evidence>
<sequence length="138" mass="15897">MIDVVEISVILPVYNSEHYLKDCVYSILNQTFSNFELIIIDDCSNDKSISIIESFSDKRIRFFKKESNTGYIESLSWGIKEAKGTYIARMDADDLCNPFRFEKQLDFLKSNPDVVLCGTDAEIIGANFDFGYPEEYEK</sequence>
<dbReference type="OrthoDB" id="9815829at2"/>
<keyword evidence="2" id="KW-0328">Glycosyltransferase</keyword>
<proteinExistence type="inferred from homology"/>
<keyword evidence="3 5" id="KW-0808">Transferase</keyword>
<dbReference type="PANTHER" id="PTHR43685:SF5">
    <property type="entry name" value="GLYCOSYLTRANSFERASE EPSE-RELATED"/>
    <property type="match status" value="1"/>
</dbReference>
<dbReference type="InterPro" id="IPR001173">
    <property type="entry name" value="Glyco_trans_2-like"/>
</dbReference>
<feature type="domain" description="Glycosyltransferase 2-like" evidence="4">
    <location>
        <begin position="8"/>
        <end position="125"/>
    </location>
</feature>
<dbReference type="SUPFAM" id="SSF53448">
    <property type="entry name" value="Nucleotide-diphospho-sugar transferases"/>
    <property type="match status" value="1"/>
</dbReference>
<dbReference type="InterPro" id="IPR029044">
    <property type="entry name" value="Nucleotide-diphossugar_trans"/>
</dbReference>
<dbReference type="CDD" id="cd00761">
    <property type="entry name" value="Glyco_tranf_GTA_type"/>
    <property type="match status" value="1"/>
</dbReference>
<organism evidence="5 6">
    <name type="scientific">Leeuwenhoekiella aequorea</name>
    <dbReference type="NCBI Taxonomy" id="283736"/>
    <lineage>
        <taxon>Bacteria</taxon>
        <taxon>Pseudomonadati</taxon>
        <taxon>Bacteroidota</taxon>
        <taxon>Flavobacteriia</taxon>
        <taxon>Flavobacteriales</taxon>
        <taxon>Flavobacteriaceae</taxon>
        <taxon>Leeuwenhoekiella</taxon>
    </lineage>
</organism>
<dbReference type="EMBL" id="QOVM01000001">
    <property type="protein sequence ID" value="RXG24901.1"/>
    <property type="molecule type" value="Genomic_DNA"/>
</dbReference>
<dbReference type="Proteomes" id="UP000289238">
    <property type="component" value="Unassembled WGS sequence"/>
</dbReference>
<comment type="caution">
    <text evidence="5">The sequence shown here is derived from an EMBL/GenBank/DDBJ whole genome shotgun (WGS) entry which is preliminary data.</text>
</comment>